<dbReference type="InterPro" id="IPR005190">
    <property type="entry name" value="GlnE_rpt_dom"/>
</dbReference>
<dbReference type="Pfam" id="PF08335">
    <property type="entry name" value="GlnD_UR_UTase"/>
    <property type="match status" value="2"/>
</dbReference>
<feature type="domain" description="Glutamate-ammonia ligase adenylyltransferase repeated" evidence="8">
    <location>
        <begin position="508"/>
        <end position="763"/>
    </location>
</feature>
<dbReference type="Gene3D" id="3.30.460.10">
    <property type="entry name" value="Beta Polymerase, domain 2"/>
    <property type="match status" value="2"/>
</dbReference>
<dbReference type="GO" id="GO:0000287">
    <property type="term" value="F:magnesium ion binding"/>
    <property type="evidence" value="ECO:0007669"/>
    <property type="project" value="UniProtKB-UniRule"/>
</dbReference>
<dbReference type="InterPro" id="IPR013546">
    <property type="entry name" value="PII_UdlTrfase/GS_AdlTrfase"/>
</dbReference>
<comment type="catalytic activity">
    <reaction evidence="7">
        <text>[glutamine synthetase]-L-tyrosine + ATP = [glutamine synthetase]-O(4)-(5'-adenylyl)-L-tyrosine + diphosphate</text>
        <dbReference type="Rhea" id="RHEA:18589"/>
        <dbReference type="Rhea" id="RHEA-COMP:10660"/>
        <dbReference type="Rhea" id="RHEA-COMP:10661"/>
        <dbReference type="ChEBI" id="CHEBI:30616"/>
        <dbReference type="ChEBI" id="CHEBI:33019"/>
        <dbReference type="ChEBI" id="CHEBI:46858"/>
        <dbReference type="ChEBI" id="CHEBI:83624"/>
        <dbReference type="EC" id="2.7.7.42"/>
    </reaction>
</comment>
<accession>A0A4R1XUI2</accession>
<dbReference type="EMBL" id="SLVJ01000006">
    <property type="protein sequence ID" value="TCM68144.1"/>
    <property type="molecule type" value="Genomic_DNA"/>
</dbReference>
<dbReference type="GO" id="GO:0047388">
    <property type="term" value="F:[glutamine synthetase]-adenylyl-L-tyrosine phosphorylase activity"/>
    <property type="evidence" value="ECO:0007669"/>
    <property type="project" value="UniProtKB-EC"/>
</dbReference>
<dbReference type="GO" id="GO:0016874">
    <property type="term" value="F:ligase activity"/>
    <property type="evidence" value="ECO:0007669"/>
    <property type="project" value="UniProtKB-KW"/>
</dbReference>
<gene>
    <name evidence="7" type="primary">glnE</name>
    <name evidence="10" type="ORF">EC844_106127</name>
</gene>
<dbReference type="FunFam" id="1.20.120.330:FF:000005">
    <property type="entry name" value="Bifunctional glutamine synthetase adenylyltransferase/adenylyl-removing enzyme"/>
    <property type="match status" value="1"/>
</dbReference>
<protein>
    <recommendedName>
        <fullName evidence="7">Bifunctional glutamine synthetase adenylyltransferase/adenylyl-removing enzyme</fullName>
    </recommendedName>
    <alternativeName>
        <fullName evidence="7">ATP:glutamine synthetase adenylyltransferase</fullName>
    </alternativeName>
    <alternativeName>
        <fullName evidence="7">ATase</fullName>
    </alternativeName>
    <domain>
        <recommendedName>
            <fullName evidence="7">Glutamine synthetase adenylyl-L-tyrosine phosphorylase</fullName>
            <ecNumber evidence="7">2.7.7.89</ecNumber>
        </recommendedName>
        <alternativeName>
            <fullName evidence="7">Adenylyl removase</fullName>
            <shortName evidence="7">AR</shortName>
            <shortName evidence="7">AT-N</shortName>
        </alternativeName>
    </domain>
    <domain>
        <recommendedName>
            <fullName evidence="7">Glutamine synthetase adenylyl transferase</fullName>
            <ecNumber evidence="7">2.7.7.42</ecNumber>
        </recommendedName>
        <alternativeName>
            <fullName evidence="7">Adenylyl transferase</fullName>
            <shortName evidence="7">AT</shortName>
            <shortName evidence="7">AT-C</shortName>
        </alternativeName>
    </domain>
</protein>
<comment type="cofactor">
    <cofactor evidence="7">
        <name>Mg(2+)</name>
        <dbReference type="ChEBI" id="CHEBI:18420"/>
    </cofactor>
</comment>
<keyword evidence="3 7" id="KW-0547">Nucleotide-binding</keyword>
<dbReference type="Gene3D" id="1.20.120.330">
    <property type="entry name" value="Nucleotidyltransferases domain 2"/>
    <property type="match status" value="2"/>
</dbReference>
<dbReference type="GO" id="GO:0008882">
    <property type="term" value="F:[glutamate-ammonia-ligase] adenylyltransferase activity"/>
    <property type="evidence" value="ECO:0007669"/>
    <property type="project" value="UniProtKB-UniRule"/>
</dbReference>
<comment type="function">
    <text evidence="7">Involved in the regulation of glutamine synthetase GlnA, a key enzyme in the process to assimilate ammonia. When cellular nitrogen levels are high, the C-terminal adenylyl transferase (AT) inactivates GlnA by covalent transfer of an adenylyl group from ATP to specific tyrosine residue of GlnA, thus reducing its activity. Conversely, when nitrogen levels are low, the N-terminal adenylyl removase (AR) activates GlnA by removing the adenylyl group by phosphorolysis, increasing its activity. The regulatory region of GlnE binds the signal transduction protein PII (GlnB) which indicates the nitrogen status of the cell.</text>
</comment>
<feature type="domain" description="Glutamate-ammonia ligase adenylyltransferase repeated" evidence="8">
    <location>
        <begin position="5"/>
        <end position="242"/>
    </location>
</feature>
<dbReference type="HAMAP" id="MF_00802">
    <property type="entry name" value="GlnE"/>
    <property type="match status" value="1"/>
</dbReference>
<feature type="region of interest" description="Adenylyl removase" evidence="7">
    <location>
        <begin position="1"/>
        <end position="411"/>
    </location>
</feature>
<keyword evidence="6 7" id="KW-0511">Multifunctional enzyme</keyword>
<keyword evidence="2 7" id="KW-0548">Nucleotidyltransferase</keyword>
<dbReference type="Pfam" id="PF03710">
    <property type="entry name" value="GlnE"/>
    <property type="match status" value="2"/>
</dbReference>
<evidence type="ECO:0000256" key="7">
    <source>
        <dbReference type="HAMAP-Rule" id="MF_00802"/>
    </source>
</evidence>
<dbReference type="SUPFAM" id="SSF81593">
    <property type="entry name" value="Nucleotidyltransferase substrate binding subunit/domain"/>
    <property type="match status" value="2"/>
</dbReference>
<keyword evidence="11" id="KW-1185">Reference proteome</keyword>
<evidence type="ECO:0000256" key="5">
    <source>
        <dbReference type="ARBA" id="ARBA00022842"/>
    </source>
</evidence>
<evidence type="ECO:0000256" key="2">
    <source>
        <dbReference type="ARBA" id="ARBA00022695"/>
    </source>
</evidence>
<evidence type="ECO:0000259" key="9">
    <source>
        <dbReference type="Pfam" id="PF08335"/>
    </source>
</evidence>
<evidence type="ECO:0000256" key="4">
    <source>
        <dbReference type="ARBA" id="ARBA00022840"/>
    </source>
</evidence>
<evidence type="ECO:0000313" key="10">
    <source>
        <dbReference type="EMBL" id="TCM68144.1"/>
    </source>
</evidence>
<evidence type="ECO:0000313" key="11">
    <source>
        <dbReference type="Proteomes" id="UP000294963"/>
    </source>
</evidence>
<dbReference type="OrthoDB" id="9759366at2"/>
<feature type="domain" description="PII-uridylyltransferase/Glutamine-synthetase adenylyltransferase" evidence="9">
    <location>
        <begin position="785"/>
        <end position="880"/>
    </location>
</feature>
<comment type="catalytic activity">
    <reaction evidence="7">
        <text>[glutamine synthetase]-O(4)-(5'-adenylyl)-L-tyrosine + phosphate = [glutamine synthetase]-L-tyrosine + ADP</text>
        <dbReference type="Rhea" id="RHEA:43716"/>
        <dbReference type="Rhea" id="RHEA-COMP:10660"/>
        <dbReference type="Rhea" id="RHEA-COMP:10661"/>
        <dbReference type="ChEBI" id="CHEBI:43474"/>
        <dbReference type="ChEBI" id="CHEBI:46858"/>
        <dbReference type="ChEBI" id="CHEBI:83624"/>
        <dbReference type="ChEBI" id="CHEBI:456216"/>
        <dbReference type="EC" id="2.7.7.89"/>
    </reaction>
</comment>
<dbReference type="GO" id="GO:0005829">
    <property type="term" value="C:cytosol"/>
    <property type="evidence" value="ECO:0007669"/>
    <property type="project" value="TreeGrafter"/>
</dbReference>
<feature type="region of interest" description="Adenylyl transferase" evidence="7">
    <location>
        <begin position="411"/>
        <end position="916"/>
    </location>
</feature>
<dbReference type="InterPro" id="IPR043519">
    <property type="entry name" value="NT_sf"/>
</dbReference>
<dbReference type="PANTHER" id="PTHR30621:SF0">
    <property type="entry name" value="BIFUNCTIONAL GLUTAMINE SYNTHETASE ADENYLYLTRANSFERASE_ADENYLYL-REMOVING ENZYME"/>
    <property type="match status" value="1"/>
</dbReference>
<comment type="similarity">
    <text evidence="7">Belongs to the GlnE family.</text>
</comment>
<keyword evidence="10" id="KW-0436">Ligase</keyword>
<dbReference type="CDD" id="cd05401">
    <property type="entry name" value="NT_GlnE_GlnD_like"/>
    <property type="match status" value="2"/>
</dbReference>
<keyword evidence="5 7" id="KW-0460">Magnesium</keyword>
<name>A0A4R1XUI2_ACICA</name>
<feature type="domain" description="PII-uridylyltransferase/Glutamine-synthetase adenylyltransferase" evidence="9">
    <location>
        <begin position="270"/>
        <end position="406"/>
    </location>
</feature>
<dbReference type="GO" id="GO:0005524">
    <property type="term" value="F:ATP binding"/>
    <property type="evidence" value="ECO:0007669"/>
    <property type="project" value="UniProtKB-UniRule"/>
</dbReference>
<dbReference type="FunFam" id="3.30.460.10:FF:000009">
    <property type="entry name" value="Bifunctional glutamine synthetase adenylyltransferase/adenylyl-removing enzyme"/>
    <property type="match status" value="1"/>
</dbReference>
<dbReference type="NCBIfam" id="NF008292">
    <property type="entry name" value="PRK11072.1"/>
    <property type="match status" value="1"/>
</dbReference>
<evidence type="ECO:0000256" key="3">
    <source>
        <dbReference type="ARBA" id="ARBA00022741"/>
    </source>
</evidence>
<dbReference type="GO" id="GO:0000820">
    <property type="term" value="P:regulation of glutamine family amino acid metabolic process"/>
    <property type="evidence" value="ECO:0007669"/>
    <property type="project" value="UniProtKB-UniRule"/>
</dbReference>
<dbReference type="AlphaFoldDB" id="A0A4R1XUI2"/>
<dbReference type="InterPro" id="IPR023057">
    <property type="entry name" value="GlnE"/>
</dbReference>
<dbReference type="Proteomes" id="UP000294963">
    <property type="component" value="Unassembled WGS sequence"/>
</dbReference>
<comment type="caution">
    <text evidence="10">The sequence shown here is derived from an EMBL/GenBank/DDBJ whole genome shotgun (WGS) entry which is preliminary data.</text>
</comment>
<dbReference type="SUPFAM" id="SSF81301">
    <property type="entry name" value="Nucleotidyltransferase"/>
    <property type="match status" value="2"/>
</dbReference>
<dbReference type="EC" id="2.7.7.42" evidence="7"/>
<dbReference type="Gene3D" id="1.20.120.1510">
    <property type="match status" value="1"/>
</dbReference>
<organism evidence="10 11">
    <name type="scientific">Acinetobacter calcoaceticus</name>
    <dbReference type="NCBI Taxonomy" id="471"/>
    <lineage>
        <taxon>Bacteria</taxon>
        <taxon>Pseudomonadati</taxon>
        <taxon>Pseudomonadota</taxon>
        <taxon>Gammaproteobacteria</taxon>
        <taxon>Moraxellales</taxon>
        <taxon>Moraxellaceae</taxon>
        <taxon>Acinetobacter</taxon>
        <taxon>Acinetobacter calcoaceticus/baumannii complex</taxon>
    </lineage>
</organism>
<evidence type="ECO:0000259" key="8">
    <source>
        <dbReference type="Pfam" id="PF03710"/>
    </source>
</evidence>
<reference evidence="10 11" key="1">
    <citation type="submission" date="2019-03" db="EMBL/GenBank/DDBJ databases">
        <title>Genomic analyses of the natural microbiome of Caenorhabditis elegans.</title>
        <authorList>
            <person name="Samuel B."/>
        </authorList>
    </citation>
    <scope>NUCLEOTIDE SEQUENCE [LARGE SCALE GENOMIC DNA]</scope>
    <source>
        <strain evidence="10 11">JUb89</strain>
    </source>
</reference>
<keyword evidence="4 7" id="KW-0067">ATP-binding</keyword>
<dbReference type="EC" id="2.7.7.89" evidence="7"/>
<evidence type="ECO:0000256" key="1">
    <source>
        <dbReference type="ARBA" id="ARBA00022679"/>
    </source>
</evidence>
<evidence type="ECO:0000256" key="6">
    <source>
        <dbReference type="ARBA" id="ARBA00023268"/>
    </source>
</evidence>
<sequence>MNATQLGKTLIASQYAEQVLSLHQDALNEDYQFDQFLTALSTEQINQFVDQCLVDIQDEGQWMHALRGLRARLMLRWIWQDANQLTDVVTLTRELSDFADVCICAAKAFARQPLVLKYGEPLSYSGKVQDLIVIAMGKLGAQELNLSSDIDLIFAFDEQGETTGRRSIDVQQFCILWGQKLIYLLDHITADGFIFRVDMRLRPWGDGSALAISHVALEKYLSQHGREWERYAWIKARIVSGGQAGLELLNMTRPFVFRKYVDYTAFEAMREMKAMIEREVARRNITDDIKLGAGGIREVEFIVQVFQLIYGGAKLELQDRQCLVSLKHLGEVGLLDEQAVIDLEDAYLFLRRVEHAIQALNDQQTQSLPTEPELRERITQTLGFADWEVFMQHLNLKRDKVIFQFEHLIKEKGLDSPAENFGLLEKKLDDILDDGTKNLIHEFWYGHAIKKLPAKAVQRLKEFWPHLIEAVLQSDKPQVALMRLMPLVESVMRRTVYLVMLIESKGALQRLVKMATVSPWICEELTHYPVLLDEFLSMDFELPKRQDLEDSLRQQLLRIELDQVEDLMRVLRLFKKSNVLTVAASDVLAESPLMKVSDALTDIAEVSVIATLNLAYQTVAKRHGYPLNVDGQRCSLQDLAFVVVGYGKVGGIELGYGSDLDLVFIHYMDEQADTDGMKPISGFEFAMRVAQKFVSFMTTQTLDGRVYEVDTRLRPSGEAGMLVTSFKAFEQYQFKSAWVWEHQALVRARSIAGDLALRQKFEQLRCNILTIPRVEQEVRLEVLNMREKMKDHLGSSNEQKKHGIFQLKQDAGGIVDIEFMAQYVVLAWSGTNKDLAHYSDNVRILEDAAQAGCLSSDDASALIQAYLSERAESHRLALANQSMQVQAADWHDTRVIVCKLWQRLIDPTATVAVGTE</sequence>
<dbReference type="PANTHER" id="PTHR30621">
    <property type="entry name" value="GLUTAMINE SYNTHETASE ADENYLYLTRANSFERASE"/>
    <property type="match status" value="1"/>
</dbReference>
<proteinExistence type="inferred from homology"/>
<keyword evidence="1 7" id="KW-0808">Transferase</keyword>